<dbReference type="AlphaFoldDB" id="A0A5B7CXE7"/>
<evidence type="ECO:0000313" key="2">
    <source>
        <dbReference type="EMBL" id="MPC14099.1"/>
    </source>
</evidence>
<dbReference type="Proteomes" id="UP000324222">
    <property type="component" value="Unassembled WGS sequence"/>
</dbReference>
<keyword evidence="3" id="KW-1185">Reference proteome</keyword>
<evidence type="ECO:0000256" key="1">
    <source>
        <dbReference type="SAM" id="MobiDB-lite"/>
    </source>
</evidence>
<gene>
    <name evidence="2" type="ORF">E2C01_006853</name>
</gene>
<dbReference type="EMBL" id="VSRR010000328">
    <property type="protein sequence ID" value="MPC14099.1"/>
    <property type="molecule type" value="Genomic_DNA"/>
</dbReference>
<reference evidence="2 3" key="1">
    <citation type="submission" date="2019-05" db="EMBL/GenBank/DDBJ databases">
        <title>Another draft genome of Portunus trituberculatus and its Hox gene families provides insights of decapod evolution.</title>
        <authorList>
            <person name="Jeong J.-H."/>
            <person name="Song I."/>
            <person name="Kim S."/>
            <person name="Choi T."/>
            <person name="Kim D."/>
            <person name="Ryu S."/>
            <person name="Kim W."/>
        </authorList>
    </citation>
    <scope>NUCLEOTIDE SEQUENCE [LARGE SCALE GENOMIC DNA]</scope>
    <source>
        <tissue evidence="2">Muscle</tissue>
    </source>
</reference>
<evidence type="ECO:0000313" key="3">
    <source>
        <dbReference type="Proteomes" id="UP000324222"/>
    </source>
</evidence>
<name>A0A5B7CXE7_PORTR</name>
<feature type="region of interest" description="Disordered" evidence="1">
    <location>
        <begin position="23"/>
        <end position="68"/>
    </location>
</feature>
<organism evidence="2 3">
    <name type="scientific">Portunus trituberculatus</name>
    <name type="common">Swimming crab</name>
    <name type="synonym">Neptunus trituberculatus</name>
    <dbReference type="NCBI Taxonomy" id="210409"/>
    <lineage>
        <taxon>Eukaryota</taxon>
        <taxon>Metazoa</taxon>
        <taxon>Ecdysozoa</taxon>
        <taxon>Arthropoda</taxon>
        <taxon>Crustacea</taxon>
        <taxon>Multicrustacea</taxon>
        <taxon>Malacostraca</taxon>
        <taxon>Eumalacostraca</taxon>
        <taxon>Eucarida</taxon>
        <taxon>Decapoda</taxon>
        <taxon>Pleocyemata</taxon>
        <taxon>Brachyura</taxon>
        <taxon>Eubrachyura</taxon>
        <taxon>Portunoidea</taxon>
        <taxon>Portunidae</taxon>
        <taxon>Portuninae</taxon>
        <taxon>Portunus</taxon>
    </lineage>
</organism>
<sequence>MESSCHQSLGVILRGEEYALPAQRLGTGRSLNNTPPPSPPSEYSYSAATTAPESPLHPPEAPAQEAQQKRGLAAADCIHCWWKIAQVILPPKEKEMEAMAQKW</sequence>
<proteinExistence type="predicted"/>
<protein>
    <submittedName>
        <fullName evidence="2">Uncharacterized protein</fullName>
    </submittedName>
</protein>
<accession>A0A5B7CXE7</accession>
<comment type="caution">
    <text evidence="2">The sequence shown here is derived from an EMBL/GenBank/DDBJ whole genome shotgun (WGS) entry which is preliminary data.</text>
</comment>